<accession>A0A431VV05</accession>
<dbReference type="InterPro" id="IPR029063">
    <property type="entry name" value="SAM-dependent_MTases_sf"/>
</dbReference>
<dbReference type="PANTHER" id="PTHR38451">
    <property type="entry name" value="TRNA (ADENINE(22)-N(1))-METHYLTRANSFERASE"/>
    <property type="match status" value="1"/>
</dbReference>
<dbReference type="PANTHER" id="PTHR38451:SF1">
    <property type="entry name" value="TRNA (ADENINE(22)-N(1))-METHYLTRANSFERASE"/>
    <property type="match status" value="1"/>
</dbReference>
<keyword evidence="1" id="KW-0808">Transferase</keyword>
<dbReference type="PIRSF" id="PIRSF018637">
    <property type="entry name" value="TrmK"/>
    <property type="match status" value="1"/>
</dbReference>
<keyword evidence="1" id="KW-0489">Methyltransferase</keyword>
<gene>
    <name evidence="1" type="ORF">EJ104_07120</name>
</gene>
<dbReference type="GO" id="GO:0160105">
    <property type="term" value="F:tRNA (adenine(22)-N1)-methyltransferase activity"/>
    <property type="evidence" value="ECO:0007669"/>
    <property type="project" value="InterPro"/>
</dbReference>
<name>A0A431VV05_9DEIO</name>
<protein>
    <submittedName>
        <fullName evidence="1">tRNA (Adenine-N(1))-methyltransferase</fullName>
    </submittedName>
</protein>
<dbReference type="Proteomes" id="UP000277766">
    <property type="component" value="Unassembled WGS sequence"/>
</dbReference>
<proteinExistence type="predicted"/>
<reference evidence="1 2" key="1">
    <citation type="submission" date="2018-12" db="EMBL/GenBank/DDBJ databases">
        <title>Deinococcus radiophilus ATCC 27603 genome sequencing and assembly.</title>
        <authorList>
            <person name="Maclea K.S."/>
            <person name="Maynard C.R."/>
        </authorList>
    </citation>
    <scope>NUCLEOTIDE SEQUENCE [LARGE SCALE GENOMIC DNA]</scope>
    <source>
        <strain evidence="1 2">ATCC 27603</strain>
    </source>
</reference>
<evidence type="ECO:0000313" key="1">
    <source>
        <dbReference type="EMBL" id="RTR27043.1"/>
    </source>
</evidence>
<dbReference type="OrthoDB" id="5881184at2"/>
<dbReference type="InterPro" id="IPR006901">
    <property type="entry name" value="TrmK"/>
</dbReference>
<keyword evidence="2" id="KW-1185">Reference proteome</keyword>
<dbReference type="Pfam" id="PF04816">
    <property type="entry name" value="TrmK"/>
    <property type="match status" value="1"/>
</dbReference>
<sequence>MTALSFQPRLDPRLETVLGLIRADTHADLGTDHAGLPIRLIQTGRVRHCIGVELNAQPLELARRQVARAGRTEQIELRLGNGLAPLQPREVQSVSMTGLGAGTIAGVLARGQADGKLPPRVVVQCNDSPLALRIWAQEAGYHLAAETLVAGYWPYPVLVFEQAEGTDPAYTDLPEAAALRFGPQLLREGHELLRPVLADAYGRYAPAAAPGRSAQRELDAVIEALVYLGWTVEEIRQ</sequence>
<dbReference type="GO" id="GO:0032259">
    <property type="term" value="P:methylation"/>
    <property type="evidence" value="ECO:0007669"/>
    <property type="project" value="UniProtKB-KW"/>
</dbReference>
<dbReference type="EMBL" id="RXPE01000012">
    <property type="protein sequence ID" value="RTR27043.1"/>
    <property type="molecule type" value="Genomic_DNA"/>
</dbReference>
<evidence type="ECO:0000313" key="2">
    <source>
        <dbReference type="Proteomes" id="UP000277766"/>
    </source>
</evidence>
<dbReference type="RefSeq" id="WP_126352065.1">
    <property type="nucleotide sequence ID" value="NZ_CP086380.1"/>
</dbReference>
<dbReference type="Gene3D" id="3.40.50.150">
    <property type="entry name" value="Vaccinia Virus protein VP39"/>
    <property type="match status" value="1"/>
</dbReference>
<dbReference type="AlphaFoldDB" id="A0A431VV05"/>
<dbReference type="SUPFAM" id="SSF53335">
    <property type="entry name" value="S-adenosyl-L-methionine-dependent methyltransferases"/>
    <property type="match status" value="1"/>
</dbReference>
<organism evidence="1 2">
    <name type="scientific">Deinococcus radiophilus</name>
    <dbReference type="NCBI Taxonomy" id="32062"/>
    <lineage>
        <taxon>Bacteria</taxon>
        <taxon>Thermotogati</taxon>
        <taxon>Deinococcota</taxon>
        <taxon>Deinococci</taxon>
        <taxon>Deinococcales</taxon>
        <taxon>Deinococcaceae</taxon>
        <taxon>Deinococcus</taxon>
    </lineage>
</organism>
<comment type="caution">
    <text evidence="1">The sequence shown here is derived from an EMBL/GenBank/DDBJ whole genome shotgun (WGS) entry which is preliminary data.</text>
</comment>